<comment type="similarity">
    <text evidence="1">Belongs to the sigma-70 factor family. ECF subfamily.</text>
</comment>
<dbReference type="InterPro" id="IPR007630">
    <property type="entry name" value="RNA_pol_sigma70_r4"/>
</dbReference>
<dbReference type="SUPFAM" id="SSF88659">
    <property type="entry name" value="Sigma3 and sigma4 domains of RNA polymerase sigma factors"/>
    <property type="match status" value="1"/>
</dbReference>
<evidence type="ECO:0000256" key="4">
    <source>
        <dbReference type="ARBA" id="ARBA00023125"/>
    </source>
</evidence>
<evidence type="ECO:0000313" key="9">
    <source>
        <dbReference type="Proteomes" id="UP000238762"/>
    </source>
</evidence>
<dbReference type="PANTHER" id="PTHR43133">
    <property type="entry name" value="RNA POLYMERASE ECF-TYPE SIGMA FACTO"/>
    <property type="match status" value="1"/>
</dbReference>
<name>A0A2T1C4R1_9CYAN</name>
<dbReference type="GO" id="GO:0006352">
    <property type="term" value="P:DNA-templated transcription initiation"/>
    <property type="evidence" value="ECO:0007669"/>
    <property type="project" value="InterPro"/>
</dbReference>
<dbReference type="GO" id="GO:0016987">
    <property type="term" value="F:sigma factor activity"/>
    <property type="evidence" value="ECO:0007669"/>
    <property type="project" value="UniProtKB-KW"/>
</dbReference>
<dbReference type="OrthoDB" id="9784272at2"/>
<dbReference type="SUPFAM" id="SSF88946">
    <property type="entry name" value="Sigma2 domain of RNA polymerase sigma factors"/>
    <property type="match status" value="1"/>
</dbReference>
<dbReference type="PANTHER" id="PTHR43133:SF62">
    <property type="entry name" value="RNA POLYMERASE SIGMA FACTOR SIGZ"/>
    <property type="match status" value="1"/>
</dbReference>
<dbReference type="Pfam" id="PF04542">
    <property type="entry name" value="Sigma70_r2"/>
    <property type="match status" value="1"/>
</dbReference>
<keyword evidence="5" id="KW-0804">Transcription</keyword>
<dbReference type="InterPro" id="IPR039425">
    <property type="entry name" value="RNA_pol_sigma-70-like"/>
</dbReference>
<sequence>MLSNQTDAELFQALCLGDLSALGKLYDGYGEIVYRMALRMLGNPQEAEDLTQDVFLTLWRNRSYDSKRGSMQVFLTTMTRSKAIDRHRQKRSHLNVLQKWGHNQPLENSTNLMDKISLKEISQRVSEAMSELPDNQRQVLEMAYFEGMSQSEISAGLNLPLGTVKTNKRQGLLRLRQMLQDLVE</sequence>
<proteinExistence type="inferred from homology"/>
<dbReference type="InterPro" id="IPR013324">
    <property type="entry name" value="RNA_pol_sigma_r3/r4-like"/>
</dbReference>
<dbReference type="EMBL" id="PVWJ01000036">
    <property type="protein sequence ID" value="PSB03270.1"/>
    <property type="molecule type" value="Genomic_DNA"/>
</dbReference>
<feature type="domain" description="RNA polymerase sigma-70 region 2" evidence="6">
    <location>
        <begin position="25"/>
        <end position="91"/>
    </location>
</feature>
<evidence type="ECO:0000256" key="5">
    <source>
        <dbReference type="ARBA" id="ARBA00023163"/>
    </source>
</evidence>
<keyword evidence="4" id="KW-0238">DNA-binding</keyword>
<dbReference type="Pfam" id="PF04545">
    <property type="entry name" value="Sigma70_r4"/>
    <property type="match status" value="1"/>
</dbReference>
<protein>
    <submittedName>
        <fullName evidence="8">RNA polymerase subunit sigma</fullName>
    </submittedName>
</protein>
<reference evidence="8 9" key="2">
    <citation type="submission" date="2018-03" db="EMBL/GenBank/DDBJ databases">
        <title>The ancient ancestry and fast evolution of plastids.</title>
        <authorList>
            <person name="Moore K.R."/>
            <person name="Magnabosco C."/>
            <person name="Momper L."/>
            <person name="Gold D.A."/>
            <person name="Bosak T."/>
            <person name="Fournier G.P."/>
        </authorList>
    </citation>
    <scope>NUCLEOTIDE SEQUENCE [LARGE SCALE GENOMIC DNA]</scope>
    <source>
        <strain evidence="8 9">CCAP 1448/3</strain>
    </source>
</reference>
<keyword evidence="9" id="KW-1185">Reference proteome</keyword>
<dbReference type="GO" id="GO:0003677">
    <property type="term" value="F:DNA binding"/>
    <property type="evidence" value="ECO:0007669"/>
    <property type="project" value="UniProtKB-KW"/>
</dbReference>
<dbReference type="NCBIfam" id="TIGR02937">
    <property type="entry name" value="sigma70-ECF"/>
    <property type="match status" value="1"/>
</dbReference>
<dbReference type="InterPro" id="IPR013325">
    <property type="entry name" value="RNA_pol_sigma_r2"/>
</dbReference>
<evidence type="ECO:0000313" key="8">
    <source>
        <dbReference type="EMBL" id="PSB03270.1"/>
    </source>
</evidence>
<dbReference type="CDD" id="cd06171">
    <property type="entry name" value="Sigma70_r4"/>
    <property type="match status" value="1"/>
</dbReference>
<evidence type="ECO:0000256" key="2">
    <source>
        <dbReference type="ARBA" id="ARBA00023015"/>
    </source>
</evidence>
<keyword evidence="3" id="KW-0731">Sigma factor</keyword>
<reference evidence="8 9" key="1">
    <citation type="submission" date="2018-02" db="EMBL/GenBank/DDBJ databases">
        <authorList>
            <person name="Cohen D.B."/>
            <person name="Kent A.D."/>
        </authorList>
    </citation>
    <scope>NUCLEOTIDE SEQUENCE [LARGE SCALE GENOMIC DNA]</scope>
    <source>
        <strain evidence="8 9">CCAP 1448/3</strain>
    </source>
</reference>
<accession>A0A2T1C4R1</accession>
<dbReference type="AlphaFoldDB" id="A0A2T1C4R1"/>
<evidence type="ECO:0000256" key="3">
    <source>
        <dbReference type="ARBA" id="ARBA00023082"/>
    </source>
</evidence>
<dbReference type="Gene3D" id="1.10.1740.10">
    <property type="match status" value="1"/>
</dbReference>
<comment type="caution">
    <text evidence="8">The sequence shown here is derived from an EMBL/GenBank/DDBJ whole genome shotgun (WGS) entry which is preliminary data.</text>
</comment>
<evidence type="ECO:0000259" key="7">
    <source>
        <dbReference type="Pfam" id="PF04545"/>
    </source>
</evidence>
<keyword evidence="2" id="KW-0805">Transcription regulation</keyword>
<evidence type="ECO:0000259" key="6">
    <source>
        <dbReference type="Pfam" id="PF04542"/>
    </source>
</evidence>
<dbReference type="InterPro" id="IPR007627">
    <property type="entry name" value="RNA_pol_sigma70_r2"/>
</dbReference>
<dbReference type="InterPro" id="IPR036388">
    <property type="entry name" value="WH-like_DNA-bd_sf"/>
</dbReference>
<dbReference type="InterPro" id="IPR014284">
    <property type="entry name" value="RNA_pol_sigma-70_dom"/>
</dbReference>
<organism evidence="8 9">
    <name type="scientific">Merismopedia glauca CCAP 1448/3</name>
    <dbReference type="NCBI Taxonomy" id="1296344"/>
    <lineage>
        <taxon>Bacteria</taxon>
        <taxon>Bacillati</taxon>
        <taxon>Cyanobacteriota</taxon>
        <taxon>Cyanophyceae</taxon>
        <taxon>Synechococcales</taxon>
        <taxon>Merismopediaceae</taxon>
        <taxon>Merismopedia</taxon>
    </lineage>
</organism>
<evidence type="ECO:0000256" key="1">
    <source>
        <dbReference type="ARBA" id="ARBA00010641"/>
    </source>
</evidence>
<feature type="domain" description="RNA polymerase sigma-70 region 4" evidence="7">
    <location>
        <begin position="128"/>
        <end position="177"/>
    </location>
</feature>
<gene>
    <name evidence="8" type="ORF">C7B64_09240</name>
</gene>
<dbReference type="Gene3D" id="1.10.10.10">
    <property type="entry name" value="Winged helix-like DNA-binding domain superfamily/Winged helix DNA-binding domain"/>
    <property type="match status" value="1"/>
</dbReference>
<dbReference type="RefSeq" id="WP_106288357.1">
    <property type="nucleotide sequence ID" value="NZ_CAWNTC010000011.1"/>
</dbReference>
<dbReference type="Proteomes" id="UP000238762">
    <property type="component" value="Unassembled WGS sequence"/>
</dbReference>
<dbReference type="NCBIfam" id="NF009172">
    <property type="entry name" value="PRK12519.1"/>
    <property type="match status" value="1"/>
</dbReference>